<dbReference type="RefSeq" id="WP_035181414.1">
    <property type="nucleotide sequence ID" value="NZ_AZFY01000062.1"/>
</dbReference>
<reference evidence="2" key="1">
    <citation type="journal article" date="2014" name="Genome Announc.">
        <title>Draft Genome Sequences of Two Lactobacillus Strains, L. farraginis JCM 14108T and L. composti JCM 14202T, Isolated from Compost of Distilled Shochu Residue.</title>
        <authorList>
            <person name="Yuki M."/>
            <person name="Oshima K."/>
            <person name="Suda W."/>
            <person name="Kitahara M."/>
            <person name="Kitamura K."/>
            <person name="Iida T."/>
            <person name="Hattori M."/>
            <person name="Ohkuma M."/>
        </authorList>
    </citation>
    <scope>NUCLEOTIDE SEQUENCE [LARGE SCALE GENOMIC DNA]</scope>
    <source>
        <strain evidence="2">JCM 14108</strain>
    </source>
</reference>
<dbReference type="EMBL" id="BAKI01000069">
    <property type="protein sequence ID" value="GAF38072.1"/>
    <property type="molecule type" value="Genomic_DNA"/>
</dbReference>
<gene>
    <name evidence="2" type="ORF">JCM14108_3174</name>
</gene>
<keyword evidence="1" id="KW-0812">Transmembrane</keyword>
<keyword evidence="1" id="KW-0472">Membrane</keyword>
<protein>
    <submittedName>
        <fullName evidence="2">Uncharacterized protein</fullName>
    </submittedName>
</protein>
<dbReference type="eggNOG" id="ENOG5030RXM">
    <property type="taxonomic scope" value="Bacteria"/>
</dbReference>
<keyword evidence="1" id="KW-1133">Transmembrane helix</keyword>
<feature type="transmembrane region" description="Helical" evidence="1">
    <location>
        <begin position="35"/>
        <end position="60"/>
    </location>
</feature>
<feature type="transmembrane region" description="Helical" evidence="1">
    <location>
        <begin position="12"/>
        <end position="29"/>
    </location>
</feature>
<sequence length="140" mass="16008">MIKPAMTIRNKWLFAIESISLIISIYFSLFTNGSALLKAGLLILAGIINFAGLHFVFYLFTYDGFKKDKKLFNLQDTAGFLAIIIADVCGFIPQFLFPIAALNGPALLGWKIGYYLFGFNVFSVCYAVIYWLLFWRRHRK</sequence>
<evidence type="ECO:0000256" key="1">
    <source>
        <dbReference type="SAM" id="Phobius"/>
    </source>
</evidence>
<organism evidence="2 3">
    <name type="scientific">Lentilactobacillus farraginis DSM 18382 = JCM 14108</name>
    <dbReference type="NCBI Taxonomy" id="1423743"/>
    <lineage>
        <taxon>Bacteria</taxon>
        <taxon>Bacillati</taxon>
        <taxon>Bacillota</taxon>
        <taxon>Bacilli</taxon>
        <taxon>Lactobacillales</taxon>
        <taxon>Lactobacillaceae</taxon>
        <taxon>Lentilactobacillus</taxon>
    </lineage>
</organism>
<name>X0PL21_9LACO</name>
<dbReference type="AlphaFoldDB" id="X0PL21"/>
<comment type="caution">
    <text evidence="2">The sequence shown here is derived from an EMBL/GenBank/DDBJ whole genome shotgun (WGS) entry which is preliminary data.</text>
</comment>
<evidence type="ECO:0000313" key="2">
    <source>
        <dbReference type="EMBL" id="GAF38072.1"/>
    </source>
</evidence>
<feature type="transmembrane region" description="Helical" evidence="1">
    <location>
        <begin position="80"/>
        <end position="100"/>
    </location>
</feature>
<feature type="transmembrane region" description="Helical" evidence="1">
    <location>
        <begin position="112"/>
        <end position="134"/>
    </location>
</feature>
<dbReference type="STRING" id="1423743.FD41_GL002800"/>
<accession>X0PL21</accession>
<proteinExistence type="predicted"/>
<evidence type="ECO:0000313" key="3">
    <source>
        <dbReference type="Proteomes" id="UP000019488"/>
    </source>
</evidence>
<dbReference type="Proteomes" id="UP000019488">
    <property type="component" value="Unassembled WGS sequence"/>
</dbReference>